<gene>
    <name evidence="2" type="ORF">EG028_26870</name>
</gene>
<dbReference type="OrthoDB" id="9795306at2"/>
<dbReference type="AlphaFoldDB" id="A0A3N4ME89"/>
<dbReference type="Proteomes" id="UP000279089">
    <property type="component" value="Unassembled WGS sequence"/>
</dbReference>
<dbReference type="RefSeq" id="WP_120519307.1">
    <property type="nucleotide sequence ID" value="NZ_QXZY01000018.1"/>
</dbReference>
<feature type="domain" description="DUF6630" evidence="1">
    <location>
        <begin position="21"/>
        <end position="128"/>
    </location>
</feature>
<name>A0A3N4ME89_9BACT</name>
<organism evidence="2 3">
    <name type="scientific">Chitinophaga barathri</name>
    <dbReference type="NCBI Taxonomy" id="1647451"/>
    <lineage>
        <taxon>Bacteria</taxon>
        <taxon>Pseudomonadati</taxon>
        <taxon>Bacteroidota</taxon>
        <taxon>Chitinophagia</taxon>
        <taxon>Chitinophagales</taxon>
        <taxon>Chitinophagaceae</taxon>
        <taxon>Chitinophaga</taxon>
    </lineage>
</organism>
<proteinExistence type="predicted"/>
<evidence type="ECO:0000313" key="3">
    <source>
        <dbReference type="Proteomes" id="UP000279089"/>
    </source>
</evidence>
<keyword evidence="3" id="KW-1185">Reference proteome</keyword>
<reference evidence="3" key="1">
    <citation type="submission" date="2018-11" db="EMBL/GenBank/DDBJ databases">
        <title>Chitinophaga lutea sp.nov., isolate from arsenic contaminated soil.</title>
        <authorList>
            <person name="Zong Y."/>
        </authorList>
    </citation>
    <scope>NUCLEOTIDE SEQUENCE [LARGE SCALE GENOMIC DNA]</scope>
    <source>
        <strain evidence="3">YLT18</strain>
    </source>
</reference>
<sequence length="196" mass="22027">MKCAQLLNPDELSALAKAESDHELLDCLIREKYLLVVDWKGEEEASQIGKFLQSRATALIPGTLINIGDAYAAMEKEELSVGDAVPFLLKHFQQILKKLKLTIILLDQQNDSYYIGLVKDDGLKDLKKQNDEFWKFSAFGSSTGEVLYTVNCDCGSMNVWQLKRGEPLTDDVCQDCGKELFDKEGNASLPVIREYI</sequence>
<comment type="caution">
    <text evidence="2">The sequence shown here is derived from an EMBL/GenBank/DDBJ whole genome shotgun (WGS) entry which is preliminary data.</text>
</comment>
<accession>A0A3N4ME89</accession>
<dbReference type="EMBL" id="RMBX01000019">
    <property type="protein sequence ID" value="RPD38039.1"/>
    <property type="molecule type" value="Genomic_DNA"/>
</dbReference>
<evidence type="ECO:0000313" key="2">
    <source>
        <dbReference type="EMBL" id="RPD38039.1"/>
    </source>
</evidence>
<dbReference type="InterPro" id="IPR046582">
    <property type="entry name" value="DUF6630"/>
</dbReference>
<protein>
    <recommendedName>
        <fullName evidence="1">DUF6630 domain-containing protein</fullName>
    </recommendedName>
</protein>
<evidence type="ECO:0000259" key="1">
    <source>
        <dbReference type="Pfam" id="PF20335"/>
    </source>
</evidence>
<dbReference type="Pfam" id="PF20335">
    <property type="entry name" value="DUF6630"/>
    <property type="match status" value="1"/>
</dbReference>